<keyword evidence="3" id="KW-0963">Cytoplasm</keyword>
<accession>A0A194RS51</accession>
<dbReference type="EMBL" id="KQ459984">
    <property type="protein sequence ID" value="KPJ18896.1"/>
    <property type="molecule type" value="Genomic_DNA"/>
</dbReference>
<feature type="coiled-coil region" evidence="8">
    <location>
        <begin position="173"/>
        <end position="324"/>
    </location>
</feature>
<dbReference type="GO" id="GO:0035869">
    <property type="term" value="C:ciliary transition zone"/>
    <property type="evidence" value="ECO:0007669"/>
    <property type="project" value="TreeGrafter"/>
</dbReference>
<feature type="coiled-coil region" evidence="8">
    <location>
        <begin position="1923"/>
        <end position="1950"/>
    </location>
</feature>
<keyword evidence="5 8" id="KW-0175">Coiled coil</keyword>
<dbReference type="InParanoid" id="A0A194RS51"/>
<sequence>MVETDWRQILSFSQKELLQADKEELCENLSWMEVDDIELNFSDLKTLFRLAQDILKYKSEQVKNLGGELNAFHRKKGKKHSPNDNAGTSSDNALETITHQEEVIKANKDILEKLYADIAELEERKMKYKDQSIDIDKDSISSPDVLSEIDAKAKLENEIVQKNKHIRKLLGYVKILEEENTKFKEKITILKDKLREATKIIEDLTEKLLASSNECNRIKETIGSLELAKSNLLDEISTLRQELLSKGINKDNVNEDAKTKIQHLKNSVKNLRLDIERLTTENTNLKEQLHLRSAPKHSEEKQENRMEELRIKELGDKLAEASKEILRSVNVIDVLKSENKHLKSLFEETHNTDLDIKNESDDGKQRKMINELKKKIKKLVVTLESTEKTLVMREKEVMELSSELGLLKSDDGVATLITAVKNKKQQLKLKDESIKSLIKDVNNLTQVVNDLQIENETMRRQLNLSENDKIPTEGILLEYHNLKEHNMTLSKEIQAIENELVTLEMKNLEQSEIISKYAKLLSVKEPSISKINNSVTKRKNDDTQQSVEEDVLVEGGSGDVNKNLNEVINYQSLIEENEGLRKGLQEIFNYLKDNCDSSTGVVAFECPSLEAVLCALEARHAAGWFAPHIATTLQLKAALGGKDALLTALQQSRKEVFNLMTQLSKESQKCVEMETKVHELESKMKTRTERKSDDYNTSFGTFNSYVFDSENKEIDLQNKKELEKVSLNRNSLYEKEVQNALIYFRSKYEMLFDKMAEIAISTSDEKSKWLIEEENYKAQIENLKLSHISHGDEDNSDISAGLVSSPNVSFLERKCNYLEEMYKNIRTSYENMSNEILENKKEKLKSTLNFETQIQNLVIVIINLTEKIRCSMPEDLFWKQNKIFNEIITKYRQVLNSDLMNVESNKIKHFGNDKINAKETTIKISQNSKDIQDQDKNNDSKIEKTAPQTHHEICSELDAKNKLIEKLIKRNTELQDLQASLIDNTLASETKEEITSLKQNLHQLNEENKQLKEKFLEIKTQYDVVMSQLQHDERKRLNYETEINLLRHQILDLQSVGGNKAVIARLSNEILVAHLQASERHQKVESLKQYLDREKEMRENAEEALLALQKIIEMLTLKYMHDILQTLRLEYQGGLPLTSAENYLYGLKELSDKTKFVDEKFHEIEDLRFSLMAKHSVYDQILNLTSGNCSENMENCPHKLQLTVLNSTQARELEHCSNKIQALEKANKNLLERCNALDKTLVTVSHGLRDTFSEENITKEKNNNITKDIVDIESEDSQSDSDIGSSTKESGTFTLPKPRTTQLTYQINFNSNEKKSVATLTNFSERKFRNSEVLNVATQTNIDAQRINKLIQTENDSTSNELKQHINNLEIANKDAKKKLFDCLSKSEQREKTIVSVHEENKALHRKIQNLVETNTKLTSLNEELQKSVELLKTEFEDVKNSHSEQCNNIKKKAKEDTQSLLESVERIENEKNKIMTEYKELLDRERNDNYENVKTLKSKLVALQAEIDRKATTVGGCKDDIIKQDIVKYTSKNEELENKCFKLENNLEDYKREVVNCQSEVQRWKNLAAERLEKMEQMVLQLKERHNYEVESYKAENQHWLMQLNETQREHVELRTQLSEQKALHVKQLAEKDAQIEQLRSNVHNLKTQIMNMQTMLSVQDPSFDLSAIVEVEEASDFSQQGSDRLELKFDSTFDFHDMQDDFTKMSTSTMIWQEPIIERLRREKQLLSKQNGVLRRQIKAIAARERRSRLDAQNLKNQVFRISTSGSKAVCAESAALHNKIATLQAQLTSARRDNNSSVALWDKWKRQEPIIERLRREKQLLAKQNGVLRRQIKAIAARERRSRLDAQNLKNQVFRISTSGSKAVCAESAALHNKIATLQAQLTSARRDNNSSVALWDKWKRAQQAAERWQARYEEKCQEVIKLEAGLNMARSAIARLEKEKRLLLSRLSEPKNEKLSAREKQDGEASEKRLSRSEYDPSEMQTVPVSTRALLERIEAQQRRIAALEVAEKGNEPLVSEYEKALAEITSLKGQVLKLESTLLETQIRSPYTQEVKPELEYWKSYCNMLKEENSQLTLRVSSLESAPATAHQHRVNDLEQTVLTLRGLVSKLQAEQKSSATNIKRVDSRPTSGRSASDKTRSQLESCKTEIANLKRSIQEKDALLERSKDMLRIAAEREDELLNENTFLRRQLEELTDYKRDSVSD</sequence>
<comment type="subcellular location">
    <subcellularLocation>
        <location evidence="1">Cytoplasm</location>
        <location evidence="1">Cytoskeleton</location>
        <location evidence="1">Cilium basal body</location>
    </subcellularLocation>
    <subcellularLocation>
        <location evidence="2">Cytoplasm</location>
        <location evidence="2">Cytoskeleton</location>
        <location evidence="2">Microtubule organizing center</location>
        <location evidence="2">Centrosome</location>
    </subcellularLocation>
</comment>
<feature type="compositionally biased region" description="Basic and acidic residues" evidence="9">
    <location>
        <begin position="930"/>
        <end position="948"/>
    </location>
</feature>
<dbReference type="STRING" id="76193.A0A194RS51"/>
<evidence type="ECO:0000256" key="5">
    <source>
        <dbReference type="ARBA" id="ARBA00023054"/>
    </source>
</evidence>
<name>A0A194RS51_PAPMA</name>
<evidence type="ECO:0000256" key="6">
    <source>
        <dbReference type="ARBA" id="ARBA00023212"/>
    </source>
</evidence>
<reference evidence="10 11" key="1">
    <citation type="journal article" date="2015" name="Nat. Commun.">
        <title>Outbred genome sequencing and CRISPR/Cas9 gene editing in butterflies.</title>
        <authorList>
            <person name="Li X."/>
            <person name="Fan D."/>
            <person name="Zhang W."/>
            <person name="Liu G."/>
            <person name="Zhang L."/>
            <person name="Zhao L."/>
            <person name="Fang X."/>
            <person name="Chen L."/>
            <person name="Dong Y."/>
            <person name="Chen Y."/>
            <person name="Ding Y."/>
            <person name="Zhao R."/>
            <person name="Feng M."/>
            <person name="Zhu Y."/>
            <person name="Feng Y."/>
            <person name="Jiang X."/>
            <person name="Zhu D."/>
            <person name="Xiang H."/>
            <person name="Feng X."/>
            <person name="Li S."/>
            <person name="Wang J."/>
            <person name="Zhang G."/>
            <person name="Kronforst M.R."/>
            <person name="Wang W."/>
        </authorList>
    </citation>
    <scope>NUCLEOTIDE SEQUENCE [LARGE SCALE GENOMIC DNA]</scope>
    <source>
        <strain evidence="10">Ya'a_city_454_Pm</strain>
        <tissue evidence="10">Whole body</tissue>
    </source>
</reference>
<feature type="region of interest" description="Disordered" evidence="9">
    <location>
        <begin position="926"/>
        <end position="948"/>
    </location>
</feature>
<keyword evidence="11" id="KW-1185">Reference proteome</keyword>
<evidence type="ECO:0000313" key="10">
    <source>
        <dbReference type="EMBL" id="KPJ18896.1"/>
    </source>
</evidence>
<feature type="region of interest" description="Disordered" evidence="9">
    <location>
        <begin position="1957"/>
        <end position="1987"/>
    </location>
</feature>
<feature type="coiled-coil region" evidence="8">
    <location>
        <begin position="1206"/>
        <end position="1240"/>
    </location>
</feature>
<dbReference type="Proteomes" id="UP000053240">
    <property type="component" value="Unassembled WGS sequence"/>
</dbReference>
<evidence type="ECO:0000256" key="9">
    <source>
        <dbReference type="SAM" id="MobiDB-lite"/>
    </source>
</evidence>
<evidence type="ECO:0000256" key="3">
    <source>
        <dbReference type="ARBA" id="ARBA00022490"/>
    </source>
</evidence>
<feature type="compositionally biased region" description="Polar residues" evidence="9">
    <location>
        <begin position="1287"/>
        <end position="1296"/>
    </location>
</feature>
<dbReference type="GO" id="GO:0034451">
    <property type="term" value="C:centriolar satellite"/>
    <property type="evidence" value="ECO:0007669"/>
    <property type="project" value="TreeGrafter"/>
</dbReference>
<feature type="coiled-coil region" evidence="8">
    <location>
        <begin position="957"/>
        <end position="1021"/>
    </location>
</feature>
<feature type="coiled-coil region" evidence="8">
    <location>
        <begin position="1408"/>
        <end position="1657"/>
    </location>
</feature>
<evidence type="ECO:0000256" key="4">
    <source>
        <dbReference type="ARBA" id="ARBA00022794"/>
    </source>
</evidence>
<feature type="coiled-coil region" evidence="8">
    <location>
        <begin position="104"/>
        <end position="138"/>
    </location>
</feature>
<organism evidence="10 11">
    <name type="scientific">Papilio machaon</name>
    <name type="common">Old World swallowtail butterfly</name>
    <dbReference type="NCBI Taxonomy" id="76193"/>
    <lineage>
        <taxon>Eukaryota</taxon>
        <taxon>Metazoa</taxon>
        <taxon>Ecdysozoa</taxon>
        <taxon>Arthropoda</taxon>
        <taxon>Hexapoda</taxon>
        <taxon>Insecta</taxon>
        <taxon>Pterygota</taxon>
        <taxon>Neoptera</taxon>
        <taxon>Endopterygota</taxon>
        <taxon>Lepidoptera</taxon>
        <taxon>Glossata</taxon>
        <taxon>Ditrysia</taxon>
        <taxon>Papilionoidea</taxon>
        <taxon>Papilionidae</taxon>
        <taxon>Papilioninae</taxon>
        <taxon>Papilio</taxon>
    </lineage>
</organism>
<dbReference type="GO" id="GO:1905515">
    <property type="term" value="P:non-motile cilium assembly"/>
    <property type="evidence" value="ECO:0007669"/>
    <property type="project" value="TreeGrafter"/>
</dbReference>
<dbReference type="PANTHER" id="PTHR18879">
    <property type="entry name" value="CENTROSOMAL PROTEIN OF 290 KDA"/>
    <property type="match status" value="1"/>
</dbReference>
<feature type="region of interest" description="Disordered" evidence="9">
    <location>
        <begin position="1272"/>
        <end position="1296"/>
    </location>
</feature>
<gene>
    <name evidence="10" type="ORF">RR48_12407</name>
</gene>
<evidence type="ECO:0000256" key="7">
    <source>
        <dbReference type="ARBA" id="ARBA00023273"/>
    </source>
</evidence>
<proteinExistence type="predicted"/>
<feature type="compositionally biased region" description="Basic and acidic residues" evidence="9">
    <location>
        <begin position="1957"/>
        <end position="1979"/>
    </location>
</feature>
<dbReference type="InterPro" id="IPR026201">
    <property type="entry name" value="Cep290"/>
</dbReference>
<feature type="compositionally biased region" description="Polar residues" evidence="9">
    <location>
        <begin position="83"/>
        <end position="92"/>
    </location>
</feature>
<feature type="coiled-coil region" evidence="8">
    <location>
        <begin position="1084"/>
        <end position="1118"/>
    </location>
</feature>
<dbReference type="GO" id="GO:0097711">
    <property type="term" value="P:ciliary basal body-plasma membrane docking"/>
    <property type="evidence" value="ECO:0007669"/>
    <property type="project" value="TreeGrafter"/>
</dbReference>
<feature type="region of interest" description="Disordered" evidence="9">
    <location>
        <begin position="73"/>
        <end position="92"/>
    </location>
</feature>
<keyword evidence="6" id="KW-0206">Cytoskeleton</keyword>
<dbReference type="GO" id="GO:1905349">
    <property type="term" value="P:ciliary transition zone assembly"/>
    <property type="evidence" value="ECO:0007669"/>
    <property type="project" value="TreeGrafter"/>
</dbReference>
<evidence type="ECO:0000313" key="11">
    <source>
        <dbReference type="Proteomes" id="UP000053240"/>
    </source>
</evidence>
<dbReference type="PANTHER" id="PTHR18879:SF20">
    <property type="entry name" value="CENTROSOMAL PROTEIN OF 290 KDA"/>
    <property type="match status" value="1"/>
</dbReference>
<protein>
    <submittedName>
        <fullName evidence="10">Centrosomal protein of 290 kDa</fullName>
    </submittedName>
</protein>
<feature type="region of interest" description="Disordered" evidence="9">
    <location>
        <begin position="2120"/>
        <end position="2145"/>
    </location>
</feature>
<evidence type="ECO:0000256" key="8">
    <source>
        <dbReference type="SAM" id="Coils"/>
    </source>
</evidence>
<feature type="coiled-coil region" evidence="8">
    <location>
        <begin position="1991"/>
        <end position="2042"/>
    </location>
</feature>
<feature type="coiled-coil region" evidence="8">
    <location>
        <begin position="434"/>
        <end position="506"/>
    </location>
</feature>
<feature type="coiled-coil region" evidence="8">
    <location>
        <begin position="1776"/>
        <end position="1834"/>
    </location>
</feature>
<keyword evidence="7" id="KW-0966">Cell projection</keyword>
<evidence type="ECO:0000256" key="1">
    <source>
        <dbReference type="ARBA" id="ARBA00004120"/>
    </source>
</evidence>
<dbReference type="FunCoup" id="A0A194RS51">
    <property type="interactions" value="50"/>
</dbReference>
<keyword evidence="4" id="KW-0970">Cilium biogenesis/degradation</keyword>
<evidence type="ECO:0000256" key="2">
    <source>
        <dbReference type="ARBA" id="ARBA00004300"/>
    </source>
</evidence>